<dbReference type="GO" id="GO:0051225">
    <property type="term" value="P:spindle assembly"/>
    <property type="evidence" value="ECO:0007669"/>
    <property type="project" value="TreeGrafter"/>
</dbReference>
<dbReference type="GO" id="GO:0005737">
    <property type="term" value="C:cytoplasm"/>
    <property type="evidence" value="ECO:0007669"/>
    <property type="project" value="TreeGrafter"/>
</dbReference>
<dbReference type="EMBL" id="JBBNAF010000012">
    <property type="protein sequence ID" value="KAK9092299.1"/>
    <property type="molecule type" value="Genomic_DNA"/>
</dbReference>
<comment type="similarity">
    <text evidence="1">Belongs to the QWRF family.</text>
</comment>
<dbReference type="Proteomes" id="UP001420932">
    <property type="component" value="Unassembled WGS sequence"/>
</dbReference>
<dbReference type="PANTHER" id="PTHR31807">
    <property type="entry name" value="AUGMIN FAMILY MEMBER"/>
    <property type="match status" value="1"/>
</dbReference>
<gene>
    <name evidence="3" type="ORF">Syun_027210</name>
</gene>
<accession>A0AAP0EFJ4</accession>
<comment type="caution">
    <text evidence="3">The sequence shown here is derived from an EMBL/GenBank/DDBJ whole genome shotgun (WGS) entry which is preliminary data.</text>
</comment>
<sequence>MAKVCDVYIEQQQQPQHPSVVAPTPTPRRPRVREVSSRFMSPVVTSSSASTTTAITSGDLHLPAPKSSLHRQATVLTSSDNSNLYNHYQRSRSVQRARQASEAEPLRCSNETKLDVVRSLDMPLAASQLKPQRSLKLLKENGGDPQRQQLHGKSGSLGRYRPETPLPSLPSFERRTPHPRSVSNSHQQMPITSSTARQLVQLCGMEPSVNSNGSSSEVATTLVPENEDSAVPDPSIAAVEAREEGSICSTSNPSLGEDNYCKVQASVLDIRCSTPGLELPSHSTTTLPSRSIPQRGCSGNVVAESFKVPAWRYANAKAEATMNVQSHTVERSFYALLVKKSEMHDSVQRKRIELGYLKKLAMLSSIMGAQMPYLDEWSTLEFEYSSSLSGAIKALQDASVQLPISGNVKVNIGELEESLRSALNLMETVSSQIYNFFPKAKTVDTSISSLAEMVSRERALAEECGDLLTKMHNFQLWILVTQSTWRECPS</sequence>
<protein>
    <submittedName>
        <fullName evidence="3">Uncharacterized protein</fullName>
    </submittedName>
</protein>
<name>A0AAP0EFJ4_9MAGN</name>
<evidence type="ECO:0000256" key="2">
    <source>
        <dbReference type="SAM" id="MobiDB-lite"/>
    </source>
</evidence>
<dbReference type="Pfam" id="PF04484">
    <property type="entry name" value="QWRF"/>
    <property type="match status" value="1"/>
</dbReference>
<feature type="compositionally biased region" description="Polar residues" evidence="2">
    <location>
        <begin position="181"/>
        <end position="191"/>
    </location>
</feature>
<feature type="region of interest" description="Disordered" evidence="2">
    <location>
        <begin position="12"/>
        <end position="39"/>
    </location>
</feature>
<evidence type="ECO:0000313" key="3">
    <source>
        <dbReference type="EMBL" id="KAK9092299.1"/>
    </source>
</evidence>
<dbReference type="PANTHER" id="PTHR31807:SF6">
    <property type="entry name" value="PROTEIN ENDOSPERM DEFECTIVE 1-RELATED"/>
    <property type="match status" value="1"/>
</dbReference>
<keyword evidence="4" id="KW-1185">Reference proteome</keyword>
<organism evidence="3 4">
    <name type="scientific">Stephania yunnanensis</name>
    <dbReference type="NCBI Taxonomy" id="152371"/>
    <lineage>
        <taxon>Eukaryota</taxon>
        <taxon>Viridiplantae</taxon>
        <taxon>Streptophyta</taxon>
        <taxon>Embryophyta</taxon>
        <taxon>Tracheophyta</taxon>
        <taxon>Spermatophyta</taxon>
        <taxon>Magnoliopsida</taxon>
        <taxon>Ranunculales</taxon>
        <taxon>Menispermaceae</taxon>
        <taxon>Menispermoideae</taxon>
        <taxon>Cissampelideae</taxon>
        <taxon>Stephania</taxon>
    </lineage>
</organism>
<dbReference type="AlphaFoldDB" id="A0AAP0EFJ4"/>
<dbReference type="InterPro" id="IPR007573">
    <property type="entry name" value="QWRF"/>
</dbReference>
<evidence type="ECO:0000256" key="1">
    <source>
        <dbReference type="ARBA" id="ARBA00010016"/>
    </source>
</evidence>
<proteinExistence type="inferred from homology"/>
<reference evidence="3 4" key="1">
    <citation type="submission" date="2024-01" db="EMBL/GenBank/DDBJ databases">
        <title>Genome assemblies of Stephania.</title>
        <authorList>
            <person name="Yang L."/>
        </authorList>
    </citation>
    <scope>NUCLEOTIDE SEQUENCE [LARGE SCALE GENOMIC DNA]</scope>
    <source>
        <strain evidence="3">YNDBR</strain>
        <tissue evidence="3">Leaf</tissue>
    </source>
</reference>
<dbReference type="GO" id="GO:0005880">
    <property type="term" value="C:nuclear microtubule"/>
    <property type="evidence" value="ECO:0007669"/>
    <property type="project" value="TreeGrafter"/>
</dbReference>
<dbReference type="GO" id="GO:0008017">
    <property type="term" value="F:microtubule binding"/>
    <property type="evidence" value="ECO:0007669"/>
    <property type="project" value="TreeGrafter"/>
</dbReference>
<evidence type="ECO:0000313" key="4">
    <source>
        <dbReference type="Proteomes" id="UP001420932"/>
    </source>
</evidence>
<feature type="region of interest" description="Disordered" evidence="2">
    <location>
        <begin position="139"/>
        <end position="191"/>
    </location>
</feature>